<gene>
    <name evidence="2" type="ORF">METZ01_LOCUS188842</name>
</gene>
<proteinExistence type="predicted"/>
<accession>A0A382DC48</accession>
<evidence type="ECO:0000256" key="1">
    <source>
        <dbReference type="SAM" id="MobiDB-lite"/>
    </source>
</evidence>
<feature type="region of interest" description="Disordered" evidence="1">
    <location>
        <begin position="142"/>
        <end position="186"/>
    </location>
</feature>
<dbReference type="EMBL" id="UINC01038658">
    <property type="protein sequence ID" value="SVB35988.1"/>
    <property type="molecule type" value="Genomic_DNA"/>
</dbReference>
<organism evidence="2">
    <name type="scientific">marine metagenome</name>
    <dbReference type="NCBI Taxonomy" id="408172"/>
    <lineage>
        <taxon>unclassified sequences</taxon>
        <taxon>metagenomes</taxon>
        <taxon>ecological metagenomes</taxon>
    </lineage>
</organism>
<protein>
    <submittedName>
        <fullName evidence="2">Uncharacterized protein</fullName>
    </submittedName>
</protein>
<name>A0A382DC48_9ZZZZ</name>
<reference evidence="2" key="1">
    <citation type="submission" date="2018-05" db="EMBL/GenBank/DDBJ databases">
        <authorList>
            <person name="Lanie J.A."/>
            <person name="Ng W.-L."/>
            <person name="Kazmierczak K.M."/>
            <person name="Andrzejewski T.M."/>
            <person name="Davidsen T.M."/>
            <person name="Wayne K.J."/>
            <person name="Tettelin H."/>
            <person name="Glass J.I."/>
            <person name="Rusch D."/>
            <person name="Podicherti R."/>
            <person name="Tsui H.-C.T."/>
            <person name="Winkler M.E."/>
        </authorList>
    </citation>
    <scope>NUCLEOTIDE SEQUENCE</scope>
</reference>
<sequence>MTKISFDLDFNKDSETLLREIQDQAKAEVEKREGKERAKAYLSNLHESVNEKIGTTYNSVTELIRALAEYASPAMRERISGSTVIAGGRRKTVSMNRELYEQIKEALAKPSPNKAAIARETNVSVVQVRKVADGGYDEKFEGTSVESVASDSKPVELPSIDIPSSGAEVETLASLPESPEIDLPPP</sequence>
<evidence type="ECO:0000313" key="2">
    <source>
        <dbReference type="EMBL" id="SVB35988.1"/>
    </source>
</evidence>
<dbReference type="AlphaFoldDB" id="A0A382DC48"/>
<feature type="non-terminal residue" evidence="2">
    <location>
        <position position="186"/>
    </location>
</feature>